<proteinExistence type="predicted"/>
<sequence>MLNGKDHVHIWRELERVEQRLSTGAGVAVGRLYDSVGRPAAQAFTNFGNQFTAGIGRVERVRQALDQSGPMARRMVEQQLSGIGIAAVWDILVAACKEIALYYGGAVVAGAALGGAIGSVALGVGAIPGAAIGTAAGAQVATWIMALMGLKQLAEGLASMLPAALDQYERGFREAWGAAPDDLRDTWKSISPASGNTHTAAWHLSQGHVIMMTAILAALVTYLTRGRGNKASLLQEIRQSPRLGPRFAEWLIGNERKLLGHPQLQVRPGIAAAMKLTESATTSMRRASSPKTGINHAPNNTGRTGFTGAGETVINDPAEMAYSSIRSKYMGDIAAVSANTGLSIQEATTLKKHLFFGKHAIPEGGTGKFNLMRFSADDEIAFAWMQAQKGPLSLDGQAWFQQLAAHELGERSLMAKGIPYRNPAAWDPQALGGAGRFNSTPPGAHDLAPPQPGYGTFPGFGGW</sequence>
<keyword evidence="2" id="KW-1133">Transmembrane helix</keyword>
<feature type="region of interest" description="Disordered" evidence="1">
    <location>
        <begin position="439"/>
        <end position="463"/>
    </location>
</feature>
<protein>
    <recommendedName>
        <fullName evidence="3">NAD(+)--protein-arginine ADP-ribosyltransferase Tre1-like N-terminal domain-containing protein</fullName>
    </recommendedName>
</protein>
<keyword evidence="2" id="KW-0472">Membrane</keyword>
<feature type="transmembrane region" description="Helical" evidence="2">
    <location>
        <begin position="130"/>
        <end position="150"/>
    </location>
</feature>
<dbReference type="OrthoDB" id="8708111at2"/>
<evidence type="ECO:0000313" key="5">
    <source>
        <dbReference type="Proteomes" id="UP000484015"/>
    </source>
</evidence>
<dbReference type="RefSeq" id="WP_155439092.1">
    <property type="nucleotide sequence ID" value="NZ_WNLA01000006.1"/>
</dbReference>
<dbReference type="Pfam" id="PF21724">
    <property type="entry name" value="DUF6861"/>
    <property type="match status" value="1"/>
</dbReference>
<dbReference type="Proteomes" id="UP000484015">
    <property type="component" value="Unassembled WGS sequence"/>
</dbReference>
<evidence type="ECO:0000256" key="1">
    <source>
        <dbReference type="SAM" id="MobiDB-lite"/>
    </source>
</evidence>
<name>A0A6L6PYK8_9BURK</name>
<gene>
    <name evidence="4" type="ORF">GM668_11425</name>
</gene>
<organism evidence="4 5">
    <name type="scientific">Pseudoduganella ginsengisoli</name>
    <dbReference type="NCBI Taxonomy" id="1462440"/>
    <lineage>
        <taxon>Bacteria</taxon>
        <taxon>Pseudomonadati</taxon>
        <taxon>Pseudomonadota</taxon>
        <taxon>Betaproteobacteria</taxon>
        <taxon>Burkholderiales</taxon>
        <taxon>Oxalobacteraceae</taxon>
        <taxon>Telluria group</taxon>
        <taxon>Pseudoduganella</taxon>
    </lineage>
</organism>
<feature type="transmembrane region" description="Helical" evidence="2">
    <location>
        <begin position="100"/>
        <end position="124"/>
    </location>
</feature>
<evidence type="ECO:0000313" key="4">
    <source>
        <dbReference type="EMBL" id="MTW02693.1"/>
    </source>
</evidence>
<feature type="compositionally biased region" description="Polar residues" evidence="1">
    <location>
        <begin position="280"/>
        <end position="304"/>
    </location>
</feature>
<dbReference type="EMBL" id="WNLA01000006">
    <property type="protein sequence ID" value="MTW02693.1"/>
    <property type="molecule type" value="Genomic_DNA"/>
</dbReference>
<feature type="region of interest" description="Disordered" evidence="1">
    <location>
        <begin position="280"/>
        <end position="310"/>
    </location>
</feature>
<dbReference type="InterPro" id="IPR049195">
    <property type="entry name" value="Tre1-like_N"/>
</dbReference>
<reference evidence="4 5" key="1">
    <citation type="submission" date="2019-11" db="EMBL/GenBank/DDBJ databases">
        <title>Type strains purchased from KCTC, JCM and DSMZ.</title>
        <authorList>
            <person name="Lu H."/>
        </authorList>
    </citation>
    <scope>NUCLEOTIDE SEQUENCE [LARGE SCALE GENOMIC DNA]</scope>
    <source>
        <strain evidence="4 5">KCTC 42409</strain>
    </source>
</reference>
<comment type="caution">
    <text evidence="4">The sequence shown here is derived from an EMBL/GenBank/DDBJ whole genome shotgun (WGS) entry which is preliminary data.</text>
</comment>
<keyword evidence="5" id="KW-1185">Reference proteome</keyword>
<dbReference type="AlphaFoldDB" id="A0A6L6PYK8"/>
<keyword evidence="2" id="KW-0812">Transmembrane</keyword>
<feature type="domain" description="NAD(+)--protein-arginine ADP-ribosyltransferase Tre1-like N-terminal" evidence="3">
    <location>
        <begin position="61"/>
        <end position="255"/>
    </location>
</feature>
<evidence type="ECO:0000259" key="3">
    <source>
        <dbReference type="Pfam" id="PF21724"/>
    </source>
</evidence>
<accession>A0A6L6PYK8</accession>
<evidence type="ECO:0000256" key="2">
    <source>
        <dbReference type="SAM" id="Phobius"/>
    </source>
</evidence>